<evidence type="ECO:0000313" key="5">
    <source>
        <dbReference type="EMBL" id="PHU37919.1"/>
    </source>
</evidence>
<dbReference type="Gene3D" id="2.60.40.1080">
    <property type="match status" value="2"/>
</dbReference>
<dbReference type="SMART" id="SM00645">
    <property type="entry name" value="Pept_C1"/>
    <property type="match status" value="1"/>
</dbReference>
<proteinExistence type="inferred from homology"/>
<dbReference type="Gene3D" id="2.60.40.10">
    <property type="entry name" value="Immunoglobulins"/>
    <property type="match status" value="2"/>
</dbReference>
<comment type="similarity">
    <text evidence="1">Belongs to the peptidase C1 family.</text>
</comment>
<evidence type="ECO:0000259" key="4">
    <source>
        <dbReference type="PROSITE" id="PS50853"/>
    </source>
</evidence>
<dbReference type="SMART" id="SM00060">
    <property type="entry name" value="FN3"/>
    <property type="match status" value="2"/>
</dbReference>
<dbReference type="SUPFAM" id="SSF54001">
    <property type="entry name" value="Cysteine proteinases"/>
    <property type="match status" value="1"/>
</dbReference>
<accession>A0A2G3E3T7</accession>
<dbReference type="SMART" id="SM00635">
    <property type="entry name" value="BID_2"/>
    <property type="match status" value="2"/>
</dbReference>
<dbReference type="GO" id="GO:0008234">
    <property type="term" value="F:cysteine-type peptidase activity"/>
    <property type="evidence" value="ECO:0007669"/>
    <property type="project" value="InterPro"/>
</dbReference>
<sequence length="902" mass="98699">MKNKRMMSRALAAVLACCLVAPAIPETKEEAQVYAAEQVVQAQNEQEPDDQNPDTENENENGDERGKGAVSLGDQPSIPFAETKSGKLPQASAGIDQAYYLSAARTSVKNQGSSNFCWAYSAAAAMEAELIQNNGFSVADAAISPIQTAYFVYNPAKDPFGTSMGATEYVANRRLVNEGGNQPQVISALASGMAGTGEARVPIDNYSEKLKLEASKAYTGEIWLKKAVMINSRDKKAMRDAIIKYGAVVIAFDCDSNYMDDTNGAIYKPANAENIDSGHAVCVVGWNDHYSRNNFMGQKPKKDGAWIIKNSWGVNYGNKGYYYMSYEDAFIWDQAYAYDVEPGKPSDHTYQHDYDFSNYGPGIGEKKMANVFHAHAGGDEELTKVGFGLYGVNQRYKIQIYTGLTDENNPESGTLADTITGKMVLPGYYNISTNQAIPISEGEAFSVVVELLDKDTFDGNIMVEALPESYMNSEAYALRAHGTIHEGETFYYGYDYAEPVGARGPRAFADQPVGNPEWRDYSTLSDYTGYGNAMIKAFTDSAETPSSVTINKRNVVIDSRKTQSVQLTASCGTYPIRWSSRNPEVATVDSNGKVTVVGNGIATIVARATTAGGTVMTNDCVIRVNRSPASFKLNKTELTLNLEKTYYLKGKYNLQDSSYYEDEIQWTSSNRRVCDVTEEGELMPVKAGTATITATLGSCTATCKVTVVNHYLTHAQQTAATANSITLKWDRVKTINYSGYAIYRSTSKNGKYKKIADVKKLSTVTFTDKNLKAGTTYYYKVTPAYYEAGIYQYAYSGQPKTCAVTKTKDVTVKAKATAKDKIKISWTKAAGASGYYVYAATSKKGKFTRIATIKDPKTLAYAYKGLKAGKTYYIKVVAYKSNGTKNFAGKASKAVSVTTRKK</sequence>
<feature type="signal peptide" evidence="3">
    <location>
        <begin position="1"/>
        <end position="23"/>
    </location>
</feature>
<dbReference type="RefSeq" id="WP_099385913.1">
    <property type="nucleotide sequence ID" value="NZ_JANSWH010000094.1"/>
</dbReference>
<dbReference type="InterPro" id="IPR038765">
    <property type="entry name" value="Papain-like_cys_pep_sf"/>
</dbReference>
<dbReference type="Pfam" id="PF18560">
    <property type="entry name" value="Lectin_like"/>
    <property type="match status" value="1"/>
</dbReference>
<dbReference type="Proteomes" id="UP000224563">
    <property type="component" value="Unassembled WGS sequence"/>
</dbReference>
<dbReference type="InterPro" id="IPR008964">
    <property type="entry name" value="Invasin/intimin_cell_adhesion"/>
</dbReference>
<dbReference type="PROSITE" id="PS00639">
    <property type="entry name" value="THIOL_PROTEASE_HIS"/>
    <property type="match status" value="1"/>
</dbReference>
<feature type="domain" description="Fibronectin type-III" evidence="4">
    <location>
        <begin position="806"/>
        <end position="902"/>
    </location>
</feature>
<dbReference type="PROSITE" id="PS50853">
    <property type="entry name" value="FN3"/>
    <property type="match status" value="1"/>
</dbReference>
<comment type="caution">
    <text evidence="5">The sequence shown here is derived from an EMBL/GenBank/DDBJ whole genome shotgun (WGS) entry which is preliminary data.</text>
</comment>
<dbReference type="AlphaFoldDB" id="A0A2G3E3T7"/>
<gene>
    <name evidence="5" type="ORF">CSX02_05425</name>
</gene>
<dbReference type="PANTHER" id="PTHR12411">
    <property type="entry name" value="CYSTEINE PROTEASE FAMILY C1-RELATED"/>
    <property type="match status" value="1"/>
</dbReference>
<dbReference type="InterPro" id="IPR025660">
    <property type="entry name" value="Pept_his_AS"/>
</dbReference>
<reference evidence="5 6" key="1">
    <citation type="submission" date="2017-10" db="EMBL/GenBank/DDBJ databases">
        <title>Resolving the taxonomy of Roseburia spp., Eubacterium rectale and Agathobacter spp. through phylogenomic analysis.</title>
        <authorList>
            <person name="Sheridan P.O."/>
            <person name="Walker A.W."/>
            <person name="Duncan S.H."/>
            <person name="Scott K.P."/>
            <person name="Toole P.W.O."/>
            <person name="Luis P."/>
            <person name="Flint H.J."/>
        </authorList>
    </citation>
    <scope>NUCLEOTIDE SEQUENCE [LARGE SCALE GENOMIC DNA]</scope>
    <source>
        <strain evidence="5 6">JK623</strain>
    </source>
</reference>
<dbReference type="Pfam" id="PF02368">
    <property type="entry name" value="Big_2"/>
    <property type="match status" value="2"/>
</dbReference>
<dbReference type="Pfam" id="PF00112">
    <property type="entry name" value="Peptidase_C1"/>
    <property type="match status" value="1"/>
</dbReference>
<dbReference type="InterPro" id="IPR036116">
    <property type="entry name" value="FN3_sf"/>
</dbReference>
<feature type="region of interest" description="Disordered" evidence="2">
    <location>
        <begin position="41"/>
        <end position="85"/>
    </location>
</feature>
<dbReference type="Gene3D" id="3.90.70.10">
    <property type="entry name" value="Cysteine proteinases"/>
    <property type="match status" value="1"/>
</dbReference>
<dbReference type="CDD" id="cd02619">
    <property type="entry name" value="Peptidase_C1"/>
    <property type="match status" value="1"/>
</dbReference>
<keyword evidence="3" id="KW-0732">Signal</keyword>
<evidence type="ECO:0000313" key="6">
    <source>
        <dbReference type="Proteomes" id="UP000224563"/>
    </source>
</evidence>
<dbReference type="CDD" id="cd00063">
    <property type="entry name" value="FN3"/>
    <property type="match status" value="2"/>
</dbReference>
<evidence type="ECO:0000256" key="1">
    <source>
        <dbReference type="ARBA" id="ARBA00008455"/>
    </source>
</evidence>
<organism evidence="5 6">
    <name type="scientific">Agathobacter ruminis</name>
    <dbReference type="NCBI Taxonomy" id="1712665"/>
    <lineage>
        <taxon>Bacteria</taxon>
        <taxon>Bacillati</taxon>
        <taxon>Bacillota</taxon>
        <taxon>Clostridia</taxon>
        <taxon>Lachnospirales</taxon>
        <taxon>Lachnospiraceae</taxon>
        <taxon>Agathobacter</taxon>
    </lineage>
</organism>
<dbReference type="InterPro" id="IPR000668">
    <property type="entry name" value="Peptidase_C1A_C"/>
</dbReference>
<dbReference type="InterPro" id="IPR003343">
    <property type="entry name" value="Big_2"/>
</dbReference>
<reference evidence="5 6" key="2">
    <citation type="submission" date="2017-10" db="EMBL/GenBank/DDBJ databases">
        <authorList>
            <person name="Banno H."/>
            <person name="Chua N.-H."/>
        </authorList>
    </citation>
    <scope>NUCLEOTIDE SEQUENCE [LARGE SCALE GENOMIC DNA]</scope>
    <source>
        <strain evidence="5 6">JK623</strain>
    </source>
</reference>
<name>A0A2G3E3T7_9FIRM</name>
<dbReference type="InterPro" id="IPR003961">
    <property type="entry name" value="FN3_dom"/>
</dbReference>
<keyword evidence="6" id="KW-1185">Reference proteome</keyword>
<dbReference type="SUPFAM" id="SSF49265">
    <property type="entry name" value="Fibronectin type III"/>
    <property type="match status" value="1"/>
</dbReference>
<feature type="chain" id="PRO_5039406226" description="Fibronectin type-III domain-containing protein" evidence="3">
    <location>
        <begin position="24"/>
        <end position="902"/>
    </location>
</feature>
<dbReference type="SUPFAM" id="SSF49373">
    <property type="entry name" value="Invasin/intimin cell-adhesion fragments"/>
    <property type="match status" value="2"/>
</dbReference>
<dbReference type="InterPro" id="IPR040528">
    <property type="entry name" value="Lectin-like"/>
</dbReference>
<dbReference type="InterPro" id="IPR013783">
    <property type="entry name" value="Ig-like_fold"/>
</dbReference>
<feature type="compositionally biased region" description="Acidic residues" evidence="2">
    <location>
        <begin position="46"/>
        <end position="61"/>
    </location>
</feature>
<dbReference type="GO" id="GO:0006508">
    <property type="term" value="P:proteolysis"/>
    <property type="evidence" value="ECO:0007669"/>
    <property type="project" value="InterPro"/>
</dbReference>
<protein>
    <recommendedName>
        <fullName evidence="4">Fibronectin type-III domain-containing protein</fullName>
    </recommendedName>
</protein>
<evidence type="ECO:0000256" key="2">
    <source>
        <dbReference type="SAM" id="MobiDB-lite"/>
    </source>
</evidence>
<dbReference type="InterPro" id="IPR013128">
    <property type="entry name" value="Peptidase_C1A"/>
</dbReference>
<evidence type="ECO:0000256" key="3">
    <source>
        <dbReference type="SAM" id="SignalP"/>
    </source>
</evidence>
<dbReference type="EMBL" id="PDYG01000023">
    <property type="protein sequence ID" value="PHU37919.1"/>
    <property type="molecule type" value="Genomic_DNA"/>
</dbReference>